<feature type="non-terminal residue" evidence="2">
    <location>
        <position position="1"/>
    </location>
</feature>
<dbReference type="EMBL" id="BSDZ01000112">
    <property type="protein sequence ID" value="GLI71381.1"/>
    <property type="molecule type" value="Genomic_DNA"/>
</dbReference>
<feature type="region of interest" description="Disordered" evidence="1">
    <location>
        <begin position="1"/>
        <end position="40"/>
    </location>
</feature>
<evidence type="ECO:0000313" key="3">
    <source>
        <dbReference type="Proteomes" id="UP001165090"/>
    </source>
</evidence>
<keyword evidence="3" id="KW-1185">Reference proteome</keyword>
<evidence type="ECO:0000256" key="1">
    <source>
        <dbReference type="SAM" id="MobiDB-lite"/>
    </source>
</evidence>
<name>A0ABQ5SP27_9CHLO</name>
<feature type="compositionally biased region" description="Low complexity" evidence="1">
    <location>
        <begin position="158"/>
        <end position="180"/>
    </location>
</feature>
<proteinExistence type="predicted"/>
<reference evidence="2 3" key="1">
    <citation type="journal article" date="2023" name="IScience">
        <title>Expanded male sex-determining region conserved during the evolution of homothallism in the green alga Volvox.</title>
        <authorList>
            <person name="Yamamoto K."/>
            <person name="Matsuzaki R."/>
            <person name="Mahakham W."/>
            <person name="Heman W."/>
            <person name="Sekimoto H."/>
            <person name="Kawachi M."/>
            <person name="Minakuchi Y."/>
            <person name="Toyoda A."/>
            <person name="Nozaki H."/>
        </authorList>
    </citation>
    <scope>NUCLEOTIDE SEQUENCE [LARGE SCALE GENOMIC DNA]</scope>
    <source>
        <strain evidence="2 3">NIES-4468</strain>
    </source>
</reference>
<organism evidence="2 3">
    <name type="scientific">Volvox africanus</name>
    <dbReference type="NCBI Taxonomy" id="51714"/>
    <lineage>
        <taxon>Eukaryota</taxon>
        <taxon>Viridiplantae</taxon>
        <taxon>Chlorophyta</taxon>
        <taxon>core chlorophytes</taxon>
        <taxon>Chlorophyceae</taxon>
        <taxon>CS clade</taxon>
        <taxon>Chlamydomonadales</taxon>
        <taxon>Volvocaceae</taxon>
        <taxon>Volvox</taxon>
    </lineage>
</organism>
<comment type="caution">
    <text evidence="2">The sequence shown here is derived from an EMBL/GenBank/DDBJ whole genome shotgun (WGS) entry which is preliminary data.</text>
</comment>
<accession>A0ABQ5SP27</accession>
<feature type="compositionally biased region" description="Low complexity" evidence="1">
    <location>
        <begin position="103"/>
        <end position="120"/>
    </location>
</feature>
<gene>
    <name evidence="2" type="ORF">VaNZ11_016574</name>
</gene>
<dbReference type="Proteomes" id="UP001165090">
    <property type="component" value="Unassembled WGS sequence"/>
</dbReference>
<protein>
    <submittedName>
        <fullName evidence="2">Uncharacterized protein</fullName>
    </submittedName>
</protein>
<feature type="region of interest" description="Disordered" evidence="1">
    <location>
        <begin position="86"/>
        <end position="180"/>
    </location>
</feature>
<sequence length="209" mass="22346">RAKDAARRSTSPPRGEAAEAAAVSKPTGEVAGATPPPRPLIVQLQPHSDVQQYDGTARGQGVNVNTIIQQLDRWCGLCDTALLQPPSQQQRHQPQKPQPQLQPLPQQHQHQQPRHQSSLRTTLQGKLHPQIPQAQPNAHPHAHPQGNVTASLHPQPNVHAPAPTGTAAVASASGSAAAASTHIPTIVPKLQLLQQQQGLSAKMQLPVRR</sequence>
<evidence type="ECO:0000313" key="2">
    <source>
        <dbReference type="EMBL" id="GLI71381.1"/>
    </source>
</evidence>